<evidence type="ECO:0000256" key="2">
    <source>
        <dbReference type="ARBA" id="ARBA00001933"/>
    </source>
</evidence>
<evidence type="ECO:0000256" key="9">
    <source>
        <dbReference type="RuleBase" id="RU000587"/>
    </source>
</evidence>
<evidence type="ECO:0000256" key="8">
    <source>
        <dbReference type="ARBA" id="ARBA00025174"/>
    </source>
</evidence>
<dbReference type="SUPFAM" id="SSF53756">
    <property type="entry name" value="UDP-Glycosyltransferase/glycogen phosphorylase"/>
    <property type="match status" value="1"/>
</dbReference>
<protein>
    <recommendedName>
        <fullName evidence="9">Alpha-1,4 glucan phosphorylase</fullName>
        <ecNumber evidence="9">2.4.1.1</ecNumber>
    </recommendedName>
</protein>
<evidence type="ECO:0000313" key="11">
    <source>
        <dbReference type="Proteomes" id="UP001203069"/>
    </source>
</evidence>
<organism evidence="10 11">
    <name type="scientific">Brenneria tiliae</name>
    <dbReference type="NCBI Taxonomy" id="2914984"/>
    <lineage>
        <taxon>Bacteria</taxon>
        <taxon>Pseudomonadati</taxon>
        <taxon>Pseudomonadota</taxon>
        <taxon>Gammaproteobacteria</taxon>
        <taxon>Enterobacterales</taxon>
        <taxon>Pectobacteriaceae</taxon>
        <taxon>Brenneria</taxon>
    </lineage>
</organism>
<comment type="caution">
    <text evidence="10">The sequence shown here is derived from an EMBL/GenBank/DDBJ whole genome shotgun (WGS) entry which is preliminary data.</text>
</comment>
<dbReference type="Gene3D" id="3.40.50.2000">
    <property type="entry name" value="Glycogen Phosphorylase B"/>
    <property type="match status" value="2"/>
</dbReference>
<keyword evidence="4 9" id="KW-0328">Glycosyltransferase</keyword>
<accession>A0ABT0MR90</accession>
<dbReference type="Pfam" id="PF00343">
    <property type="entry name" value="Phosphorylase"/>
    <property type="match status" value="1"/>
</dbReference>
<keyword evidence="5 9" id="KW-0808">Transferase</keyword>
<comment type="function">
    <text evidence="9">Allosteric enzyme that catalyzes the rate-limiting step in glycogen catabolism, the phosphorolytic cleavage of glycogen to produce glucose-1-phosphate, and plays a central role in maintaining cellular and organismal glucose homeostasis.</text>
</comment>
<keyword evidence="6 9" id="KW-0663">Pyridoxal phosphate</keyword>
<evidence type="ECO:0000256" key="6">
    <source>
        <dbReference type="ARBA" id="ARBA00022898"/>
    </source>
</evidence>
<dbReference type="InterPro" id="IPR000811">
    <property type="entry name" value="Glyco_trans_35"/>
</dbReference>
<reference evidence="10 11" key="1">
    <citation type="submission" date="2022-02" db="EMBL/GenBank/DDBJ databases">
        <title>Description of Brenneria tiliae sp. nov. isolated from symptomatic Tilia x moltkei and Tilia x europaea trees in the UK.</title>
        <authorList>
            <person name="Kile H."/>
        </authorList>
    </citation>
    <scope>NUCLEOTIDE SEQUENCE [LARGE SCALE GENOMIC DNA]</scope>
    <source>
        <strain evidence="10 11">MC1SB4.1</strain>
    </source>
</reference>
<dbReference type="EMBL" id="JAKPBZ010000107">
    <property type="protein sequence ID" value="MCL2892355.1"/>
    <property type="molecule type" value="Genomic_DNA"/>
</dbReference>
<dbReference type="RefSeq" id="WP_249244070.1">
    <property type="nucleotide sequence ID" value="NZ_JAKPBZ010000107.1"/>
</dbReference>
<dbReference type="CDD" id="cd04300">
    <property type="entry name" value="GT35_Glycogen_Phosphorylase"/>
    <property type="match status" value="1"/>
</dbReference>
<comment type="function">
    <text evidence="8">Phosphorylase is an important allosteric enzyme in carbohydrate metabolism. Enzymes from different sources differ in their regulatory mechanisms and in their natural substrates. However, all known phosphorylases share catalytic and structural properties.</text>
</comment>
<gene>
    <name evidence="10" type="primary">glgP</name>
    <name evidence="10" type="ORF">MFP26_06570</name>
</gene>
<sequence length="815" mass="93295">MNTPFTYTAPTLSVEALKHSIAYKLMFAVGKDPAIATKHDWLNATLLAVRDRMVERWLRSNRAQLSQDVRQVYYLSMEFLLGRTLSNALLAMGLYDDLNAALDGMGLELEDLLQEENDPGLGNGGLGRLAACFLDSLATLALPGRGYGIRYEYGMFKQNIVNGQQAESPDYWLEYGNAWEFVRHSTRYKVRFGGRIQQEGTKARWLETEEVIACAYDQIIPGFDTDATNTLRLWSAQASNEINLGKFNQGDYFAAVEDKNHSENVSRVLYPDDSTYSGRELRLRQEYFLVSATVQDILNRHWMMHNTYDNLAEKFAIHLNDTHPVLAIPELMRLLIDEHKFKWQAAWEVVTKVFSYTNHTLMQEALETWPVDMLGKILPRHLQLIFDINEHFLEYVQEQFPGDNELLARVSIIEETNGRRVRMAWLAVVASHKVNGVSELHSDLMVQSLFADFARLFPDRFCNKTNGVTPRRWLALANRPLAKVLDDTIGQTWRTDLSQLAELKPHIDYPAFVQKIREAKLENKKRLAIYIAENLNIVVNPEALFDVQIKRIHEYKRQLLNVLHIITLYNRLKDDPEVNRVPRVAIFAGKAASAYYMAKHIINLINDVAKVINSDPALHDRLKVVFIPNYGVSLAQIIIPAADLSEQISLAGTEASGTSNMKFALNGALTIGTLDGANVEMREHIGEENIFIFGNTADQVEALRQNGYNPREYYDKDDELHRVLTQIATGVFSPDDARRYSDLFDSLVNFGDYYQLLADYRSYVDTQDRVDELYRNVDEWTRCTAHNIASMGYFSSDRTISEYAEEIWNIKPIRL</sequence>
<proteinExistence type="inferred from homology"/>
<dbReference type="NCBIfam" id="TIGR02093">
    <property type="entry name" value="P_ylase"/>
    <property type="match status" value="1"/>
</dbReference>
<dbReference type="InterPro" id="IPR035090">
    <property type="entry name" value="Pyridoxal_P_attach_site"/>
</dbReference>
<evidence type="ECO:0000256" key="3">
    <source>
        <dbReference type="ARBA" id="ARBA00006047"/>
    </source>
</evidence>
<dbReference type="GO" id="GO:0004645">
    <property type="term" value="F:1,4-alpha-oligoglucan phosphorylase activity"/>
    <property type="evidence" value="ECO:0007669"/>
    <property type="project" value="UniProtKB-EC"/>
</dbReference>
<comment type="similarity">
    <text evidence="3 9">Belongs to the glycogen phosphorylase family.</text>
</comment>
<evidence type="ECO:0000256" key="7">
    <source>
        <dbReference type="ARBA" id="ARBA00023277"/>
    </source>
</evidence>
<dbReference type="InterPro" id="IPR011833">
    <property type="entry name" value="Glycg_phsphrylas"/>
</dbReference>
<comment type="cofactor">
    <cofactor evidence="2 9">
        <name>pyridoxal 5'-phosphate</name>
        <dbReference type="ChEBI" id="CHEBI:597326"/>
    </cofactor>
</comment>
<dbReference type="PANTHER" id="PTHR11468">
    <property type="entry name" value="GLYCOGEN PHOSPHORYLASE"/>
    <property type="match status" value="1"/>
</dbReference>
<name>A0ABT0MR90_9GAMM</name>
<evidence type="ECO:0000256" key="5">
    <source>
        <dbReference type="ARBA" id="ARBA00022679"/>
    </source>
</evidence>
<evidence type="ECO:0000313" key="10">
    <source>
        <dbReference type="EMBL" id="MCL2892355.1"/>
    </source>
</evidence>
<dbReference type="EC" id="2.4.1.1" evidence="9"/>
<evidence type="ECO:0000256" key="1">
    <source>
        <dbReference type="ARBA" id="ARBA00001275"/>
    </source>
</evidence>
<keyword evidence="11" id="KW-1185">Reference proteome</keyword>
<comment type="catalytic activity">
    <reaction evidence="1 9">
        <text>[(1-&gt;4)-alpha-D-glucosyl](n) + phosphate = [(1-&gt;4)-alpha-D-glucosyl](n-1) + alpha-D-glucose 1-phosphate</text>
        <dbReference type="Rhea" id="RHEA:41732"/>
        <dbReference type="Rhea" id="RHEA-COMP:9584"/>
        <dbReference type="Rhea" id="RHEA-COMP:9586"/>
        <dbReference type="ChEBI" id="CHEBI:15444"/>
        <dbReference type="ChEBI" id="CHEBI:43474"/>
        <dbReference type="ChEBI" id="CHEBI:58601"/>
        <dbReference type="EC" id="2.4.1.1"/>
    </reaction>
</comment>
<dbReference type="NCBIfam" id="NF011562">
    <property type="entry name" value="PRK14986.1"/>
    <property type="match status" value="1"/>
</dbReference>
<dbReference type="Proteomes" id="UP001203069">
    <property type="component" value="Unassembled WGS sequence"/>
</dbReference>
<dbReference type="PIRSF" id="PIRSF000460">
    <property type="entry name" value="Pprylas_GlgP"/>
    <property type="match status" value="1"/>
</dbReference>
<keyword evidence="7 9" id="KW-0119">Carbohydrate metabolism</keyword>
<dbReference type="PROSITE" id="PS00102">
    <property type="entry name" value="PHOSPHORYLASE"/>
    <property type="match status" value="1"/>
</dbReference>
<evidence type="ECO:0000256" key="4">
    <source>
        <dbReference type="ARBA" id="ARBA00022676"/>
    </source>
</evidence>
<dbReference type="PANTHER" id="PTHR11468:SF3">
    <property type="entry name" value="GLYCOGEN PHOSPHORYLASE, LIVER FORM"/>
    <property type="match status" value="1"/>
</dbReference>